<feature type="region of interest" description="Disordered" evidence="1">
    <location>
        <begin position="1"/>
        <end position="29"/>
    </location>
</feature>
<keyword evidence="2" id="KW-0645">Protease</keyword>
<keyword evidence="2" id="KW-0378">Hydrolase</keyword>
<dbReference type="GO" id="GO:0006508">
    <property type="term" value="P:proteolysis"/>
    <property type="evidence" value="ECO:0007669"/>
    <property type="project" value="UniProtKB-KW"/>
</dbReference>
<organism evidence="2 3">
    <name type="scientific">Cucumis melo var. makuwa</name>
    <name type="common">Oriental melon</name>
    <dbReference type="NCBI Taxonomy" id="1194695"/>
    <lineage>
        <taxon>Eukaryota</taxon>
        <taxon>Viridiplantae</taxon>
        <taxon>Streptophyta</taxon>
        <taxon>Embryophyta</taxon>
        <taxon>Tracheophyta</taxon>
        <taxon>Spermatophyta</taxon>
        <taxon>Magnoliopsida</taxon>
        <taxon>eudicotyledons</taxon>
        <taxon>Gunneridae</taxon>
        <taxon>Pentapetalae</taxon>
        <taxon>rosids</taxon>
        <taxon>fabids</taxon>
        <taxon>Cucurbitales</taxon>
        <taxon>Cucurbitaceae</taxon>
        <taxon>Benincaseae</taxon>
        <taxon>Cucumis</taxon>
    </lineage>
</organism>
<accession>A0A5D3DVF4</accession>
<comment type="caution">
    <text evidence="2">The sequence shown here is derived from an EMBL/GenBank/DDBJ whole genome shotgun (WGS) entry which is preliminary data.</text>
</comment>
<protein>
    <submittedName>
        <fullName evidence="2">Gag-protease polyprotein</fullName>
    </submittedName>
</protein>
<dbReference type="PANTHER" id="PTHR24559:SF444">
    <property type="entry name" value="REVERSE TRANSCRIPTASE DOMAIN-CONTAINING PROTEIN"/>
    <property type="match status" value="1"/>
</dbReference>
<dbReference type="AlphaFoldDB" id="A0A5D3DVF4"/>
<evidence type="ECO:0000256" key="1">
    <source>
        <dbReference type="SAM" id="MobiDB-lite"/>
    </source>
</evidence>
<gene>
    <name evidence="2" type="ORF">E5676_scaffold244G00420</name>
</gene>
<proteinExistence type="predicted"/>
<reference evidence="2 3" key="1">
    <citation type="submission" date="2019-08" db="EMBL/GenBank/DDBJ databases">
        <title>Draft genome sequences of two oriental melons (Cucumis melo L. var makuwa).</title>
        <authorList>
            <person name="Kwon S.-Y."/>
        </authorList>
    </citation>
    <scope>NUCLEOTIDE SEQUENCE [LARGE SCALE GENOMIC DNA]</scope>
    <source>
        <strain evidence="3">cv. Chang Bougi</strain>
        <tissue evidence="2">Leaf</tissue>
    </source>
</reference>
<dbReference type="Proteomes" id="UP000321947">
    <property type="component" value="Unassembled WGS sequence"/>
</dbReference>
<evidence type="ECO:0000313" key="2">
    <source>
        <dbReference type="EMBL" id="TYK27275.1"/>
    </source>
</evidence>
<name>A0A5D3DVF4_CUCMM</name>
<dbReference type="Gene3D" id="3.10.10.10">
    <property type="entry name" value="HIV Type 1 Reverse Transcriptase, subunit A, domain 1"/>
    <property type="match status" value="1"/>
</dbReference>
<dbReference type="GO" id="GO:0008233">
    <property type="term" value="F:peptidase activity"/>
    <property type="evidence" value="ECO:0007669"/>
    <property type="project" value="UniProtKB-KW"/>
</dbReference>
<dbReference type="SUPFAM" id="SSF56672">
    <property type="entry name" value="DNA/RNA polymerases"/>
    <property type="match status" value="1"/>
</dbReference>
<dbReference type="EMBL" id="SSTD01002870">
    <property type="protein sequence ID" value="TYK27275.1"/>
    <property type="molecule type" value="Genomic_DNA"/>
</dbReference>
<dbReference type="InterPro" id="IPR043502">
    <property type="entry name" value="DNA/RNA_pol_sf"/>
</dbReference>
<dbReference type="InterPro" id="IPR053134">
    <property type="entry name" value="RNA-dir_DNA_polymerase"/>
</dbReference>
<evidence type="ECO:0000313" key="3">
    <source>
        <dbReference type="Proteomes" id="UP000321947"/>
    </source>
</evidence>
<dbReference type="PANTHER" id="PTHR24559">
    <property type="entry name" value="TRANSPOSON TY3-I GAG-POL POLYPROTEIN"/>
    <property type="match status" value="1"/>
</dbReference>
<sequence>MRQCRGARIGGRRGRGAGRTQPEEQPAVQAAKSIATVTRTPVKPQIVPNKLSIEAKHLSDFRKYNLEMFDLSMDDPTKAHMWLTSVETIFRYMKCPNDQKGDMTVEQYDEEFDMVSHFAPDVVRNEAAKTDKVLDISLHERADSSKATARGSTLVRKRKVELQRTVAPQRNLRLETIEDYLEQDFSFLVGKSFYHYSSEGRASWHYGDRHPPPRDINFAIELEPDTAPISGAPYRMTPTELKELKVQLQELVDKSFIRPIFIDDILVYSKKEVEHEEHLHQVLETLSYMLSFLSVRFG</sequence>